<organism evidence="3 4">
    <name type="scientific">Tritonibacter scottomollicae</name>
    <name type="common">Epibacterium scottomollicae</name>
    <dbReference type="NCBI Taxonomy" id="483013"/>
    <lineage>
        <taxon>Bacteria</taxon>
        <taxon>Pseudomonadati</taxon>
        <taxon>Pseudomonadota</taxon>
        <taxon>Alphaproteobacteria</taxon>
        <taxon>Rhodobacterales</taxon>
        <taxon>Paracoccaceae</taxon>
        <taxon>Tritonibacter</taxon>
    </lineage>
</organism>
<dbReference type="InterPro" id="IPR019432">
    <property type="entry name" value="Acyltransferase_MbtK/IucB-like"/>
</dbReference>
<dbReference type="EMBL" id="PVUF01000001">
    <property type="protein sequence ID" value="PRZ50228.1"/>
    <property type="molecule type" value="Genomic_DNA"/>
</dbReference>
<dbReference type="PANTHER" id="PTHR31438">
    <property type="entry name" value="LYSINE N-ACYLTRANSFERASE C17G9.06C-RELATED"/>
    <property type="match status" value="1"/>
</dbReference>
<name>A0A2T1API5_TRISK</name>
<keyword evidence="3" id="KW-0808">Transferase</keyword>
<gene>
    <name evidence="3" type="ORF">CLV89_101445</name>
</gene>
<dbReference type="AlphaFoldDB" id="A0A2T1API5"/>
<evidence type="ECO:0000256" key="1">
    <source>
        <dbReference type="ARBA" id="ARBA00004924"/>
    </source>
</evidence>
<dbReference type="InterPro" id="IPR016181">
    <property type="entry name" value="Acyl_CoA_acyltransferase"/>
</dbReference>
<dbReference type="Gene3D" id="3.40.630.30">
    <property type="match status" value="1"/>
</dbReference>
<proteinExistence type="predicted"/>
<reference evidence="3 4" key="1">
    <citation type="submission" date="2018-03" db="EMBL/GenBank/DDBJ databases">
        <title>Genomic Encyclopedia of Archaeal and Bacterial Type Strains, Phase II (KMG-II): from individual species to whole genera.</title>
        <authorList>
            <person name="Goeker M."/>
        </authorList>
    </citation>
    <scope>NUCLEOTIDE SEQUENCE [LARGE SCALE GENOMIC DNA]</scope>
    <source>
        <strain evidence="3 4">DSM 25328</strain>
    </source>
</reference>
<sequence length="358" mass="40478">MSLDTLTSQPLPIHARRHGDVVQVRGNGREINLPVAHLGGGRLALRPASEGVPTHNETLAACEALSNHATEEVLVVLDRALWSAREAQLLKSGCAQVLDGDTLGVFPELLWQLPDLWLPEPHTVFPQVMMPGPHGAHPLRPAKPIGTLYHRYIPWLDQVFSLRALEREADLPLFHRWMNDTRIAAFFDEAGTMAEHQGYLARMADDPHMMPVFGCLNGVPLFYFELYWARENRIGAHYEAGAWDHGWHVLVGEEHARGADYITAWLPSLMHYMFLAEPRTQALVGEPAASHHQQIRNLTRSGFARVKDFDFAHKRATLVRLERDYFFKSRLWARPDPEDPGRPLRLSCSALLTRGNTK</sequence>
<dbReference type="Pfam" id="PF13523">
    <property type="entry name" value="Acetyltransf_8"/>
    <property type="match status" value="1"/>
</dbReference>
<evidence type="ECO:0000313" key="4">
    <source>
        <dbReference type="Proteomes" id="UP000237718"/>
    </source>
</evidence>
<comment type="caution">
    <text evidence="3">The sequence shown here is derived from an EMBL/GenBank/DDBJ whole genome shotgun (WGS) entry which is preliminary data.</text>
</comment>
<dbReference type="PANTHER" id="PTHR31438:SF1">
    <property type="entry name" value="LYSINE N-ACYLTRANSFERASE C17G9.06C-RELATED"/>
    <property type="match status" value="1"/>
</dbReference>
<dbReference type="Proteomes" id="UP000237718">
    <property type="component" value="Unassembled WGS sequence"/>
</dbReference>
<dbReference type="OrthoDB" id="9087497at2"/>
<dbReference type="RefSeq" id="WP_133166694.1">
    <property type="nucleotide sequence ID" value="NZ_PVUF01000001.1"/>
</dbReference>
<protein>
    <submittedName>
        <fullName evidence="3">RimJ/RimL family protein N-acetyltransferase</fullName>
    </submittedName>
</protein>
<comment type="pathway">
    <text evidence="1">Siderophore biosynthesis.</text>
</comment>
<dbReference type="SMART" id="SM01006">
    <property type="entry name" value="AlcB"/>
    <property type="match status" value="1"/>
</dbReference>
<feature type="domain" description="Acyltransferase MbtK/IucB-like conserved" evidence="2">
    <location>
        <begin position="163"/>
        <end position="210"/>
    </location>
</feature>
<evidence type="ECO:0000259" key="2">
    <source>
        <dbReference type="SMART" id="SM01006"/>
    </source>
</evidence>
<accession>A0A2T1API5</accession>
<dbReference type="GO" id="GO:0016410">
    <property type="term" value="F:N-acyltransferase activity"/>
    <property type="evidence" value="ECO:0007669"/>
    <property type="project" value="TreeGrafter"/>
</dbReference>
<dbReference type="GO" id="GO:0019290">
    <property type="term" value="P:siderophore biosynthetic process"/>
    <property type="evidence" value="ECO:0007669"/>
    <property type="project" value="InterPro"/>
</dbReference>
<dbReference type="SUPFAM" id="SSF55729">
    <property type="entry name" value="Acyl-CoA N-acyltransferases (Nat)"/>
    <property type="match status" value="1"/>
</dbReference>
<evidence type="ECO:0000313" key="3">
    <source>
        <dbReference type="EMBL" id="PRZ50228.1"/>
    </source>
</evidence>